<dbReference type="Proteomes" id="UP000705230">
    <property type="component" value="Unassembled WGS sequence"/>
</dbReference>
<dbReference type="InterPro" id="IPR004045">
    <property type="entry name" value="Glutathione_S-Trfase_N"/>
</dbReference>
<dbReference type="Gene3D" id="3.40.30.10">
    <property type="entry name" value="Glutaredoxin"/>
    <property type="match status" value="1"/>
</dbReference>
<protein>
    <submittedName>
        <fullName evidence="2">Glutathione S-transferase</fullName>
    </submittedName>
</protein>
<dbReference type="InterPro" id="IPR036282">
    <property type="entry name" value="Glutathione-S-Trfase_C_sf"/>
</dbReference>
<comment type="caution">
    <text evidence="2">The sequence shown here is derived from an EMBL/GenBank/DDBJ whole genome shotgun (WGS) entry which is preliminary data.</text>
</comment>
<dbReference type="Pfam" id="PF13417">
    <property type="entry name" value="GST_N_3"/>
    <property type="match status" value="1"/>
</dbReference>
<dbReference type="SUPFAM" id="SSF52833">
    <property type="entry name" value="Thioredoxin-like"/>
    <property type="match status" value="1"/>
</dbReference>
<dbReference type="SUPFAM" id="SSF47616">
    <property type="entry name" value="GST C-terminal domain-like"/>
    <property type="match status" value="1"/>
</dbReference>
<dbReference type="EMBL" id="JADHSG010000001">
    <property type="protein sequence ID" value="MBL6902590.1"/>
    <property type="molecule type" value="Genomic_DNA"/>
</dbReference>
<dbReference type="PANTHER" id="PTHR43968">
    <property type="match status" value="1"/>
</dbReference>
<accession>A0A937J9W5</accession>
<feature type="domain" description="GST N-terminal" evidence="1">
    <location>
        <begin position="2"/>
        <end position="80"/>
    </location>
</feature>
<dbReference type="PROSITE" id="PS50404">
    <property type="entry name" value="GST_NTER"/>
    <property type="match status" value="1"/>
</dbReference>
<dbReference type="AlphaFoldDB" id="A0A937J9W5"/>
<dbReference type="InterPro" id="IPR050983">
    <property type="entry name" value="GST_Omega/HSP26"/>
</dbReference>
<dbReference type="CDD" id="cd03196">
    <property type="entry name" value="GST_C_5"/>
    <property type="match status" value="1"/>
</dbReference>
<name>A0A937J9W5_9GAMM</name>
<evidence type="ECO:0000259" key="1">
    <source>
        <dbReference type="PROSITE" id="PS50404"/>
    </source>
</evidence>
<organism evidence="2 3">
    <name type="scientific">SAR86 cluster bacterium</name>
    <dbReference type="NCBI Taxonomy" id="2030880"/>
    <lineage>
        <taxon>Bacteria</taxon>
        <taxon>Pseudomonadati</taxon>
        <taxon>Pseudomonadota</taxon>
        <taxon>Gammaproteobacteria</taxon>
        <taxon>SAR86 cluster</taxon>
    </lineage>
</organism>
<gene>
    <name evidence="2" type="ORF">ISR29_00100</name>
</gene>
<dbReference type="InterPro" id="IPR036249">
    <property type="entry name" value="Thioredoxin-like_sf"/>
</dbReference>
<evidence type="ECO:0000313" key="2">
    <source>
        <dbReference type="EMBL" id="MBL6902590.1"/>
    </source>
</evidence>
<evidence type="ECO:0000313" key="3">
    <source>
        <dbReference type="Proteomes" id="UP000705230"/>
    </source>
</evidence>
<sequence>MMTPILYSFMRCPYAMRARMALSLANVVCEIREVRLSNKPKQMLEVSPKGTVPVLILEDRVIEESIEIVNWVLSSNNIFDGNLSNEQMLLTEELIKTFDGKFKYHLDRYKYSSRYKNVNAEEDRSECLKILIEIENLISKQEWFFGKKINKLDISILPFIRQFRIADQQWFDEQLLISKIQNVLFNFLESELFKDIMLKYDVWEENSTSVYFPKA</sequence>
<dbReference type="GO" id="GO:0005737">
    <property type="term" value="C:cytoplasm"/>
    <property type="evidence" value="ECO:0007669"/>
    <property type="project" value="TreeGrafter"/>
</dbReference>
<dbReference type="Gene3D" id="1.20.1050.10">
    <property type="match status" value="1"/>
</dbReference>
<reference evidence="2" key="1">
    <citation type="submission" date="2020-10" db="EMBL/GenBank/DDBJ databases">
        <title>Microbiome of the Black Sea water column analyzed by genome centric metagenomics.</title>
        <authorList>
            <person name="Cabello-Yeves P.J."/>
            <person name="Callieri C."/>
            <person name="Picazo A."/>
            <person name="Mehrshad M."/>
            <person name="Haro-Moreno J.M."/>
            <person name="Roda-Garcia J."/>
            <person name="Dzembekova N."/>
            <person name="Slabakova V."/>
            <person name="Slabakova N."/>
            <person name="Moncheva S."/>
            <person name="Rodriguez-Valera F."/>
        </authorList>
    </citation>
    <scope>NUCLEOTIDE SEQUENCE</scope>
    <source>
        <strain evidence="2">BS30m-G43</strain>
    </source>
</reference>
<proteinExistence type="predicted"/>
<dbReference type="PANTHER" id="PTHR43968:SF6">
    <property type="entry name" value="GLUTATHIONE S-TRANSFERASE OMEGA"/>
    <property type="match status" value="1"/>
</dbReference>